<accession>A0A448YYI4</accession>
<dbReference type="Proteomes" id="UP000291116">
    <property type="component" value="Unassembled WGS sequence"/>
</dbReference>
<gene>
    <name evidence="3" type="ORF">PSNMU_V1.4_AUG-EV-PASAV3_0015300</name>
</gene>
<dbReference type="OrthoDB" id="44522at2759"/>
<keyword evidence="4" id="KW-1185">Reference proteome</keyword>
<evidence type="ECO:0000313" key="3">
    <source>
        <dbReference type="EMBL" id="VEU34810.1"/>
    </source>
</evidence>
<evidence type="ECO:0000256" key="1">
    <source>
        <dbReference type="SAM" id="SignalP"/>
    </source>
</evidence>
<dbReference type="Gene3D" id="2.60.40.1260">
    <property type="entry name" value="Lamin Tail domain"/>
    <property type="match status" value="1"/>
</dbReference>
<evidence type="ECO:0000259" key="2">
    <source>
        <dbReference type="PROSITE" id="PS51841"/>
    </source>
</evidence>
<evidence type="ECO:0000313" key="4">
    <source>
        <dbReference type="Proteomes" id="UP000291116"/>
    </source>
</evidence>
<name>A0A448YYI4_9STRA</name>
<dbReference type="Pfam" id="PF00932">
    <property type="entry name" value="LTD"/>
    <property type="match status" value="1"/>
</dbReference>
<dbReference type="SUPFAM" id="SSF74853">
    <property type="entry name" value="Lamin A/C globular tail domain"/>
    <property type="match status" value="1"/>
</dbReference>
<dbReference type="AlphaFoldDB" id="A0A448YYI4"/>
<dbReference type="EMBL" id="CAACVS010000039">
    <property type="protein sequence ID" value="VEU34810.1"/>
    <property type="molecule type" value="Genomic_DNA"/>
</dbReference>
<proteinExistence type="predicted"/>
<feature type="signal peptide" evidence="1">
    <location>
        <begin position="1"/>
        <end position="21"/>
    </location>
</feature>
<reference evidence="3 4" key="1">
    <citation type="submission" date="2019-01" db="EMBL/GenBank/DDBJ databases">
        <authorList>
            <person name="Ferrante I. M."/>
        </authorList>
    </citation>
    <scope>NUCLEOTIDE SEQUENCE [LARGE SCALE GENOMIC DNA]</scope>
    <source>
        <strain evidence="3 4">B856</strain>
    </source>
</reference>
<dbReference type="InterPro" id="IPR036415">
    <property type="entry name" value="Lamin_tail_dom_sf"/>
</dbReference>
<keyword evidence="1" id="KW-0732">Signal</keyword>
<protein>
    <recommendedName>
        <fullName evidence="2">LTD domain-containing protein</fullName>
    </recommendedName>
</protein>
<feature type="domain" description="LTD" evidence="2">
    <location>
        <begin position="76"/>
        <end position="200"/>
    </location>
</feature>
<dbReference type="PROSITE" id="PS51841">
    <property type="entry name" value="LTD"/>
    <property type="match status" value="1"/>
</dbReference>
<organism evidence="3 4">
    <name type="scientific">Pseudo-nitzschia multistriata</name>
    <dbReference type="NCBI Taxonomy" id="183589"/>
    <lineage>
        <taxon>Eukaryota</taxon>
        <taxon>Sar</taxon>
        <taxon>Stramenopiles</taxon>
        <taxon>Ochrophyta</taxon>
        <taxon>Bacillariophyta</taxon>
        <taxon>Bacillariophyceae</taxon>
        <taxon>Bacillariophycidae</taxon>
        <taxon>Bacillariales</taxon>
        <taxon>Bacillariaceae</taxon>
        <taxon>Pseudo-nitzschia</taxon>
    </lineage>
</organism>
<sequence length="203" mass="21045">MTALRLTSLCIAAALAPNANAFTVAPPLVIDVPTPSFSTSSSVIQTSSSNLPSQLQLLDKVGSLTVAASAATAPAPAPAAAKPAKAAAPISIVDISYNGNVPRTEADEFVVVKNNSKDTIDVSGYFIYPATSGTQGSTFYFPKGSAIKPNASVRIYTNEIHKETGGYSWSSGKALWNNNGGLAVLKDSNGKKLGEYKYVASDK</sequence>
<feature type="chain" id="PRO_5019387570" description="LTD domain-containing protein" evidence="1">
    <location>
        <begin position="22"/>
        <end position="203"/>
    </location>
</feature>
<dbReference type="InterPro" id="IPR001322">
    <property type="entry name" value="Lamin_tail_dom"/>
</dbReference>